<reference evidence="1 2" key="1">
    <citation type="submission" date="2024-09" db="EMBL/GenBank/DDBJ databases">
        <title>Chromosome-scale assembly of Riccia fluitans.</title>
        <authorList>
            <person name="Paukszto L."/>
            <person name="Sawicki J."/>
            <person name="Karawczyk K."/>
            <person name="Piernik-Szablinska J."/>
            <person name="Szczecinska M."/>
            <person name="Mazdziarz M."/>
        </authorList>
    </citation>
    <scope>NUCLEOTIDE SEQUENCE [LARGE SCALE GENOMIC DNA]</scope>
    <source>
        <strain evidence="1">Rf_01</strain>
        <tissue evidence="1">Aerial parts of the thallus</tissue>
    </source>
</reference>
<sequence length="84" mass="9241">MWSKPGKGVGGLLRVGGLVEFRLLSWKKQKRRKRGRKRELKVARFGVEKKISATVECKTLQIICLGASCSVRVVGSGNLCARLG</sequence>
<keyword evidence="2" id="KW-1185">Reference proteome</keyword>
<accession>A0ABD1ZBZ0</accession>
<comment type="caution">
    <text evidence="1">The sequence shown here is derived from an EMBL/GenBank/DDBJ whole genome shotgun (WGS) entry which is preliminary data.</text>
</comment>
<evidence type="ECO:0000313" key="2">
    <source>
        <dbReference type="Proteomes" id="UP001605036"/>
    </source>
</evidence>
<organism evidence="1 2">
    <name type="scientific">Riccia fluitans</name>
    <dbReference type="NCBI Taxonomy" id="41844"/>
    <lineage>
        <taxon>Eukaryota</taxon>
        <taxon>Viridiplantae</taxon>
        <taxon>Streptophyta</taxon>
        <taxon>Embryophyta</taxon>
        <taxon>Marchantiophyta</taxon>
        <taxon>Marchantiopsida</taxon>
        <taxon>Marchantiidae</taxon>
        <taxon>Marchantiales</taxon>
        <taxon>Ricciaceae</taxon>
        <taxon>Riccia</taxon>
    </lineage>
</organism>
<evidence type="ECO:0000313" key="1">
    <source>
        <dbReference type="EMBL" id="KAL2645211.1"/>
    </source>
</evidence>
<protein>
    <submittedName>
        <fullName evidence="1">Uncharacterized protein</fullName>
    </submittedName>
</protein>
<dbReference type="Proteomes" id="UP001605036">
    <property type="component" value="Unassembled WGS sequence"/>
</dbReference>
<name>A0ABD1ZBZ0_9MARC</name>
<dbReference type="EMBL" id="JBHFFA010000002">
    <property type="protein sequence ID" value="KAL2645211.1"/>
    <property type="molecule type" value="Genomic_DNA"/>
</dbReference>
<proteinExistence type="predicted"/>
<dbReference type="AlphaFoldDB" id="A0ABD1ZBZ0"/>
<gene>
    <name evidence="1" type="ORF">R1flu_012798</name>
</gene>